<proteinExistence type="inferred from homology"/>
<dbReference type="Gene3D" id="3.30.710.10">
    <property type="entry name" value="Potassium Channel Kv1.1, Chain A"/>
    <property type="match status" value="1"/>
</dbReference>
<dbReference type="PaxDb" id="4097-A0A1S4BP87"/>
<dbReference type="PANTHER" id="PTHR26379">
    <property type="entry name" value="BTB/POZ AND MATH DOMAIN-CONTAINING PROTEIN 1"/>
    <property type="match status" value="1"/>
</dbReference>
<evidence type="ECO:0000313" key="6">
    <source>
        <dbReference type="RefSeq" id="XP_016490712.1"/>
    </source>
</evidence>
<accession>A0A1S4BP87</accession>
<dbReference type="InterPro" id="IPR056423">
    <property type="entry name" value="BACK_BPM_SPOP"/>
</dbReference>
<dbReference type="PANTHER" id="PTHR26379:SF293">
    <property type="entry name" value="BTB_POZ AND MATH DOMAIN-CONTAINING PROTEIN 3"/>
    <property type="match status" value="1"/>
</dbReference>
<keyword evidence="4" id="KW-1133">Transmembrane helix</keyword>
<dbReference type="InterPro" id="IPR000210">
    <property type="entry name" value="BTB/POZ_dom"/>
</dbReference>
<feature type="domain" description="BTB" evidence="5">
    <location>
        <begin position="117"/>
        <end position="180"/>
    </location>
</feature>
<dbReference type="Pfam" id="PF24570">
    <property type="entry name" value="BACK_BPM_SPOP"/>
    <property type="match status" value="1"/>
</dbReference>
<dbReference type="CDD" id="cd18280">
    <property type="entry name" value="BTB_POZ_BPM_plant"/>
    <property type="match status" value="1"/>
</dbReference>
<dbReference type="AlphaFoldDB" id="A0A1S4BP87"/>
<dbReference type="SMR" id="A0A1S4BP87"/>
<dbReference type="FunFam" id="3.30.710.10:FF:000136">
    <property type="entry name" value="BTB-POZ and math domain 1"/>
    <property type="match status" value="1"/>
</dbReference>
<dbReference type="SUPFAM" id="SSF49599">
    <property type="entry name" value="TRAF domain-like"/>
    <property type="match status" value="1"/>
</dbReference>
<dbReference type="SUPFAM" id="SSF54695">
    <property type="entry name" value="POZ domain"/>
    <property type="match status" value="1"/>
</dbReference>
<dbReference type="Gene3D" id="1.25.40.420">
    <property type="match status" value="1"/>
</dbReference>
<dbReference type="InterPro" id="IPR002083">
    <property type="entry name" value="MATH/TRAF_dom"/>
</dbReference>
<gene>
    <name evidence="6" type="primary">LOC107810441</name>
</gene>
<dbReference type="OMA" id="YIHTHAW"/>
<protein>
    <submittedName>
        <fullName evidence="6">BTB/POZ and MATH domain-containing protein 3</fullName>
    </submittedName>
</protein>
<dbReference type="Pfam" id="PF00651">
    <property type="entry name" value="BTB"/>
    <property type="match status" value="1"/>
</dbReference>
<dbReference type="InterPro" id="IPR045005">
    <property type="entry name" value="BPM1-6"/>
</dbReference>
<comment type="function">
    <text evidence="1">May act as a substrate-specific adapter of an E3 ubiquitin-protein ligase complex (CUL3-RBX1-BTB) which mediates the ubiquitination and subsequent proteasomal degradation of target proteins.</text>
</comment>
<evidence type="ECO:0000259" key="5">
    <source>
        <dbReference type="PROSITE" id="PS50097"/>
    </source>
</evidence>
<dbReference type="CDD" id="cd14736">
    <property type="entry name" value="BACK_AtBPM-like"/>
    <property type="match status" value="1"/>
</dbReference>
<dbReference type="SMART" id="SM00225">
    <property type="entry name" value="BTB"/>
    <property type="match status" value="1"/>
</dbReference>
<reference evidence="6" key="1">
    <citation type="submission" date="2025-08" db="UniProtKB">
        <authorList>
            <consortium name="RefSeq"/>
        </authorList>
    </citation>
    <scope>IDENTIFICATION</scope>
</reference>
<dbReference type="GO" id="GO:0071472">
    <property type="term" value="P:cellular response to salt stress"/>
    <property type="evidence" value="ECO:0007669"/>
    <property type="project" value="UniProtKB-ARBA"/>
</dbReference>
<evidence type="ECO:0000256" key="4">
    <source>
        <dbReference type="SAM" id="Phobius"/>
    </source>
</evidence>
<dbReference type="RefSeq" id="XP_016490712.1">
    <property type="nucleotide sequence ID" value="XM_016635226.1"/>
</dbReference>
<evidence type="ECO:0000256" key="3">
    <source>
        <dbReference type="ARBA" id="ARBA00010846"/>
    </source>
</evidence>
<dbReference type="GO" id="GO:0016567">
    <property type="term" value="P:protein ubiquitination"/>
    <property type="evidence" value="ECO:0007669"/>
    <property type="project" value="InterPro"/>
</dbReference>
<comment type="similarity">
    <text evidence="3">Belongs to the Tdpoz family.</text>
</comment>
<dbReference type="CDD" id="cd00121">
    <property type="entry name" value="MATH"/>
    <property type="match status" value="1"/>
</dbReference>
<keyword evidence="4" id="KW-0812">Transmembrane</keyword>
<organism evidence="6">
    <name type="scientific">Nicotiana tabacum</name>
    <name type="common">Common tobacco</name>
    <dbReference type="NCBI Taxonomy" id="4097"/>
    <lineage>
        <taxon>Eukaryota</taxon>
        <taxon>Viridiplantae</taxon>
        <taxon>Streptophyta</taxon>
        <taxon>Embryophyta</taxon>
        <taxon>Tracheophyta</taxon>
        <taxon>Spermatophyta</taxon>
        <taxon>Magnoliopsida</taxon>
        <taxon>eudicotyledons</taxon>
        <taxon>Gunneridae</taxon>
        <taxon>Pentapetalae</taxon>
        <taxon>asterids</taxon>
        <taxon>lamiids</taxon>
        <taxon>Solanales</taxon>
        <taxon>Solanaceae</taxon>
        <taxon>Nicotianoideae</taxon>
        <taxon>Nicotianeae</taxon>
        <taxon>Nicotiana</taxon>
    </lineage>
</organism>
<dbReference type="PROSITE" id="PS50097">
    <property type="entry name" value="BTB"/>
    <property type="match status" value="1"/>
</dbReference>
<dbReference type="InterPro" id="IPR011333">
    <property type="entry name" value="SKP1/BTB/POZ_sf"/>
</dbReference>
<evidence type="ECO:0000256" key="1">
    <source>
        <dbReference type="ARBA" id="ARBA00002668"/>
    </source>
</evidence>
<keyword evidence="4" id="KW-0472">Membrane</keyword>
<dbReference type="OrthoDB" id="6359816at2759"/>
<dbReference type="STRING" id="4097.A0A1S4BP87"/>
<comment type="pathway">
    <text evidence="2">Protein modification; protein ubiquitination.</text>
</comment>
<feature type="transmembrane region" description="Helical" evidence="4">
    <location>
        <begin position="28"/>
        <end position="52"/>
    </location>
</feature>
<name>A0A1S4BP87_TOBAC</name>
<sequence length="330" mass="36675">MGLTILPSGVILWPKEWALATVFLKSVLFFSLLAVMNFFFYWSSSELLVCIYRGYKRFFKRINLETSDYLKDDCLAMHCTVGVVRSRVEGPKDYSVVVPPSDMGQNLKYLLDAELGCDIVFQVGEETFKGHKLILAARSPVFRAQFFGLIGNPNTDKVELEDIEPSIFKAMLQYIYSDELPDLVEITGSTSTCTSTILMQHLLAAADRFGLDRLKELCEVKLCEEVNVDTVATTLSLAELHCCPQLKAICLKFAATNLGVVMLTEGFKHLEESCPSLLSELLETVASVDQKASLMCKKRSSSSIIGLALAADGVAAESVNPVVRRVRRRM</sequence>
<dbReference type="KEGG" id="nta:107810441"/>
<dbReference type="InterPro" id="IPR034090">
    <property type="entry name" value="BPM_C"/>
</dbReference>
<evidence type="ECO:0000256" key="2">
    <source>
        <dbReference type="ARBA" id="ARBA00004906"/>
    </source>
</evidence>